<keyword evidence="3" id="KW-0413">Isomerase</keyword>
<reference evidence="3 4" key="1">
    <citation type="submission" date="2018-05" db="EMBL/GenBank/DDBJ databases">
        <title>Draft genome sequence of Rhodanobacter denitrificans Yn1 isolated from gold copper mine.</title>
        <authorList>
            <person name="Yang N."/>
            <person name="Mazhar H.S."/>
            <person name="Rensing C."/>
        </authorList>
    </citation>
    <scope>NUCLEOTIDE SEQUENCE [LARGE SCALE GENOMIC DNA]</scope>
    <source>
        <strain evidence="3 4">Yn1</strain>
    </source>
</reference>
<dbReference type="GO" id="GO:0016853">
    <property type="term" value="F:isomerase activity"/>
    <property type="evidence" value="ECO:0007669"/>
    <property type="project" value="UniProtKB-KW"/>
</dbReference>
<proteinExistence type="inferred from homology"/>
<evidence type="ECO:0000256" key="1">
    <source>
        <dbReference type="ARBA" id="ARBA00005254"/>
    </source>
</evidence>
<dbReference type="Proteomes" id="UP000252387">
    <property type="component" value="Unassembled WGS sequence"/>
</dbReference>
<dbReference type="CDD" id="cd06558">
    <property type="entry name" value="crotonase-like"/>
    <property type="match status" value="1"/>
</dbReference>
<evidence type="ECO:0000313" key="4">
    <source>
        <dbReference type="Proteomes" id="UP000252387"/>
    </source>
</evidence>
<dbReference type="RefSeq" id="WP_114345336.1">
    <property type="nucleotide sequence ID" value="NZ_QFWQ01000010.1"/>
</dbReference>
<dbReference type="PANTHER" id="PTHR11941:SF54">
    <property type="entry name" value="ENOYL-COA HYDRATASE, MITOCHONDRIAL"/>
    <property type="match status" value="1"/>
</dbReference>
<protein>
    <submittedName>
        <fullName evidence="3">Enoyl-CoA hydratase/isomerase family protein</fullName>
    </submittedName>
</protein>
<dbReference type="Pfam" id="PF00378">
    <property type="entry name" value="ECH_1"/>
    <property type="match status" value="1"/>
</dbReference>
<dbReference type="PANTHER" id="PTHR11941">
    <property type="entry name" value="ENOYL-COA HYDRATASE-RELATED"/>
    <property type="match status" value="1"/>
</dbReference>
<dbReference type="SUPFAM" id="SSF52096">
    <property type="entry name" value="ClpP/crotonase"/>
    <property type="match status" value="1"/>
</dbReference>
<comment type="similarity">
    <text evidence="1 2">Belongs to the enoyl-CoA hydratase/isomerase family.</text>
</comment>
<accession>A0A368KDK9</accession>
<dbReference type="GO" id="GO:0006635">
    <property type="term" value="P:fatty acid beta-oxidation"/>
    <property type="evidence" value="ECO:0007669"/>
    <property type="project" value="TreeGrafter"/>
</dbReference>
<organism evidence="3 4">
    <name type="scientific">Rhodanobacter denitrificans</name>
    <dbReference type="NCBI Taxonomy" id="666685"/>
    <lineage>
        <taxon>Bacteria</taxon>
        <taxon>Pseudomonadati</taxon>
        <taxon>Pseudomonadota</taxon>
        <taxon>Gammaproteobacteria</taxon>
        <taxon>Lysobacterales</taxon>
        <taxon>Rhodanobacteraceae</taxon>
        <taxon>Rhodanobacter</taxon>
    </lineage>
</organism>
<dbReference type="InterPro" id="IPR001753">
    <property type="entry name" value="Enoyl-CoA_hydra/iso"/>
</dbReference>
<name>A0A368KDK9_9GAMM</name>
<dbReference type="Gene3D" id="3.90.226.10">
    <property type="entry name" value="2-enoyl-CoA Hydratase, Chain A, domain 1"/>
    <property type="match status" value="1"/>
</dbReference>
<dbReference type="PROSITE" id="PS00166">
    <property type="entry name" value="ENOYL_COA_HYDRATASE"/>
    <property type="match status" value="1"/>
</dbReference>
<dbReference type="InterPro" id="IPR018376">
    <property type="entry name" value="Enoyl-CoA_hyd/isom_CS"/>
</dbReference>
<comment type="caution">
    <text evidence="3">The sequence shown here is derived from an EMBL/GenBank/DDBJ whole genome shotgun (WGS) entry which is preliminary data.</text>
</comment>
<dbReference type="InterPro" id="IPR029045">
    <property type="entry name" value="ClpP/crotonase-like_dom_sf"/>
</dbReference>
<evidence type="ECO:0000313" key="3">
    <source>
        <dbReference type="EMBL" id="RCS28753.1"/>
    </source>
</evidence>
<dbReference type="AlphaFoldDB" id="A0A368KDK9"/>
<evidence type="ECO:0000256" key="2">
    <source>
        <dbReference type="RuleBase" id="RU003707"/>
    </source>
</evidence>
<dbReference type="EMBL" id="QFWQ01000010">
    <property type="protein sequence ID" value="RCS28753.1"/>
    <property type="molecule type" value="Genomic_DNA"/>
</dbReference>
<keyword evidence="4" id="KW-1185">Reference proteome</keyword>
<gene>
    <name evidence="3" type="ORF">DEO45_15125</name>
</gene>
<dbReference type="OrthoDB" id="8640486at2"/>
<sequence>MLNLTNHDLGIREIQLARPPVNALNLELLRALHAAIDDSVRDGVRGIVLSGAQGLFSAGVDVPALLQRDRDGVREYWREFFALCGALARAPIPLVAAITGHSPAGGAVLALFCDYRVMAEGPYRIGLNEVQVGLIVPEAIQLALRRVVGTYRAERLLVAGAMIESSEALACGFVDELTGVDQVAVRARHWLGELLALPSHAMLATRTLARADLAGAYADPDALPLDDFVDAFFHPQTQATLQALVARLKGKSEK</sequence>